<evidence type="ECO:0000256" key="13">
    <source>
        <dbReference type="ARBA" id="ARBA00047412"/>
    </source>
</evidence>
<organism evidence="20 21">
    <name type="scientific">Elysia marginata</name>
    <dbReference type="NCBI Taxonomy" id="1093978"/>
    <lineage>
        <taxon>Eukaryota</taxon>
        <taxon>Metazoa</taxon>
        <taxon>Spiralia</taxon>
        <taxon>Lophotrochozoa</taxon>
        <taxon>Mollusca</taxon>
        <taxon>Gastropoda</taxon>
        <taxon>Heterobranchia</taxon>
        <taxon>Euthyneura</taxon>
        <taxon>Panpulmonata</taxon>
        <taxon>Sacoglossa</taxon>
        <taxon>Placobranchoidea</taxon>
        <taxon>Plakobranchidae</taxon>
        <taxon>Elysia</taxon>
    </lineage>
</organism>
<dbReference type="InterPro" id="IPR015421">
    <property type="entry name" value="PyrdxlP-dep_Trfase_major"/>
</dbReference>
<dbReference type="AlphaFoldDB" id="A0AAV4JDR7"/>
<dbReference type="PANTHER" id="PTHR11751">
    <property type="entry name" value="ALANINE AMINOTRANSFERASE"/>
    <property type="match status" value="1"/>
</dbReference>
<gene>
    <name evidence="20" type="ORF">ElyMa_003325600</name>
</gene>
<evidence type="ECO:0000256" key="10">
    <source>
        <dbReference type="ARBA" id="ARBA00025708"/>
    </source>
</evidence>
<comment type="caution">
    <text evidence="20">The sequence shown here is derived from an EMBL/GenBank/DDBJ whole genome shotgun (WGS) entry which is preliminary data.</text>
</comment>
<sequence>MGSEGYPKALTMETLNRNVIDVMAGTSIQTIRRYEELTEEDPKSSVSKPALTLLNCSIGDCHEGGQKPITFIRQVLALCSYPGLQGDACFPEDVKFRAEKILRACKGGSLGCYSDPWGLKEVRQDVARYISERDGYPSDFKDIFLSSGATESVLNVSNLLLTGKNATKRTGFMIPIPQYFLYSASIAMFGAYTIPYYLEEGNKWFLDTKELERAIAEAKPDCTPRALVVINPGNPAGYVLSKENIVEIIKFAYRHRLFLMADEVYQQNIWADSVEFISFKKTLMEMGPPYNQVQLASFMSASKGFMGECGIRAGYVEASTVADWE</sequence>
<dbReference type="GO" id="GO:0030170">
    <property type="term" value="F:pyridoxal phosphate binding"/>
    <property type="evidence" value="ECO:0007669"/>
    <property type="project" value="InterPro"/>
</dbReference>
<comment type="pathway">
    <text evidence="10">Amino-acid degradation; L-alanine degradation via transaminase pathway; pyruvate from L-alanine: step 1/1.</text>
</comment>
<keyword evidence="6 20" id="KW-0032">Aminotransferase</keyword>
<evidence type="ECO:0000256" key="7">
    <source>
        <dbReference type="ARBA" id="ARBA00022679"/>
    </source>
</evidence>
<dbReference type="GO" id="GO:0004021">
    <property type="term" value="F:L-alanine:2-oxoglutarate aminotransferase activity"/>
    <property type="evidence" value="ECO:0007669"/>
    <property type="project" value="UniProtKB-EC"/>
</dbReference>
<evidence type="ECO:0000256" key="1">
    <source>
        <dbReference type="ARBA" id="ARBA00001933"/>
    </source>
</evidence>
<comment type="subunit">
    <text evidence="3">Homodimer.</text>
</comment>
<keyword evidence="8" id="KW-0663">Pyridoxal phosphate</keyword>
<evidence type="ECO:0000256" key="3">
    <source>
        <dbReference type="ARBA" id="ARBA00011738"/>
    </source>
</evidence>
<dbReference type="InterPro" id="IPR015424">
    <property type="entry name" value="PyrdxlP-dep_Trfase"/>
</dbReference>
<evidence type="ECO:0000256" key="17">
    <source>
        <dbReference type="ARBA" id="ARBA00080231"/>
    </source>
</evidence>
<evidence type="ECO:0000256" key="18">
    <source>
        <dbReference type="ARBA" id="ARBA00082842"/>
    </source>
</evidence>
<evidence type="ECO:0000256" key="8">
    <source>
        <dbReference type="ARBA" id="ARBA00022898"/>
    </source>
</evidence>
<evidence type="ECO:0000256" key="11">
    <source>
        <dbReference type="ARBA" id="ARBA00025785"/>
    </source>
</evidence>
<comment type="cofactor">
    <cofactor evidence="1">
        <name>pyridoxal 5'-phosphate</name>
        <dbReference type="ChEBI" id="CHEBI:597326"/>
    </cofactor>
</comment>
<protein>
    <recommendedName>
        <fullName evidence="15">Alanine aminotransferase 1</fullName>
        <ecNumber evidence="12">2.6.1.2</ecNumber>
    </recommendedName>
    <alternativeName>
        <fullName evidence="17">Glutamate pyruvate transaminase 1</fullName>
    </alternativeName>
    <alternativeName>
        <fullName evidence="16">Glutamic--alanine transaminase 1</fullName>
    </alternativeName>
    <alternativeName>
        <fullName evidence="18">Glutamic--pyruvic transaminase 1</fullName>
    </alternativeName>
</protein>
<name>A0AAV4JDR7_9GAST</name>
<evidence type="ECO:0000256" key="5">
    <source>
        <dbReference type="ARBA" id="ARBA00022553"/>
    </source>
</evidence>
<evidence type="ECO:0000259" key="19">
    <source>
        <dbReference type="Pfam" id="PF00155"/>
    </source>
</evidence>
<comment type="subcellular location">
    <subcellularLocation>
        <location evidence="2">Cytoplasm</location>
    </subcellularLocation>
</comment>
<keyword evidence="9" id="KW-0007">Acetylation</keyword>
<evidence type="ECO:0000256" key="9">
    <source>
        <dbReference type="ARBA" id="ARBA00022990"/>
    </source>
</evidence>
<keyword evidence="21" id="KW-1185">Reference proteome</keyword>
<dbReference type="Gene3D" id="3.40.640.10">
    <property type="entry name" value="Type I PLP-dependent aspartate aminotransferase-like (Major domain)"/>
    <property type="match status" value="1"/>
</dbReference>
<evidence type="ECO:0000256" key="2">
    <source>
        <dbReference type="ARBA" id="ARBA00004496"/>
    </source>
</evidence>
<evidence type="ECO:0000256" key="6">
    <source>
        <dbReference type="ARBA" id="ARBA00022576"/>
    </source>
</evidence>
<proteinExistence type="inferred from homology"/>
<dbReference type="Gene3D" id="1.10.287.1970">
    <property type="match status" value="1"/>
</dbReference>
<comment type="similarity">
    <text evidence="11">Belongs to the class-I pyridoxal-phosphate-dependent aminotransferase family. Alanine aminotransferase subfamily.</text>
</comment>
<evidence type="ECO:0000256" key="12">
    <source>
        <dbReference type="ARBA" id="ARBA00026106"/>
    </source>
</evidence>
<evidence type="ECO:0000313" key="20">
    <source>
        <dbReference type="EMBL" id="GFS20927.1"/>
    </source>
</evidence>
<dbReference type="Proteomes" id="UP000762676">
    <property type="component" value="Unassembled WGS sequence"/>
</dbReference>
<keyword evidence="7" id="KW-0808">Transferase</keyword>
<evidence type="ECO:0000256" key="16">
    <source>
        <dbReference type="ARBA" id="ARBA00076222"/>
    </source>
</evidence>
<keyword evidence="5" id="KW-0597">Phosphoprotein</keyword>
<evidence type="ECO:0000256" key="15">
    <source>
        <dbReference type="ARBA" id="ARBA00074120"/>
    </source>
</evidence>
<dbReference type="EC" id="2.6.1.2" evidence="12"/>
<dbReference type="InterPro" id="IPR004839">
    <property type="entry name" value="Aminotransferase_I/II_large"/>
</dbReference>
<dbReference type="GO" id="GO:0005737">
    <property type="term" value="C:cytoplasm"/>
    <property type="evidence" value="ECO:0007669"/>
    <property type="project" value="UniProtKB-SubCell"/>
</dbReference>
<dbReference type="Pfam" id="PF00155">
    <property type="entry name" value="Aminotran_1_2"/>
    <property type="match status" value="1"/>
</dbReference>
<dbReference type="InterPro" id="IPR045088">
    <property type="entry name" value="ALAT1/2-like"/>
</dbReference>
<dbReference type="FunFam" id="3.40.640.10:FF:000236">
    <property type="entry name" value="Alanine aminotransferase 2"/>
    <property type="match status" value="1"/>
</dbReference>
<comment type="catalytic activity">
    <reaction evidence="13">
        <text>L-alanine + 2-oxoglutarate = pyruvate + L-glutamate</text>
        <dbReference type="Rhea" id="RHEA:19453"/>
        <dbReference type="ChEBI" id="CHEBI:15361"/>
        <dbReference type="ChEBI" id="CHEBI:16810"/>
        <dbReference type="ChEBI" id="CHEBI:29985"/>
        <dbReference type="ChEBI" id="CHEBI:57972"/>
        <dbReference type="EC" id="2.6.1.2"/>
    </reaction>
</comment>
<dbReference type="CDD" id="cd00609">
    <property type="entry name" value="AAT_like"/>
    <property type="match status" value="1"/>
</dbReference>
<reference evidence="20 21" key="1">
    <citation type="journal article" date="2021" name="Elife">
        <title>Chloroplast acquisition without the gene transfer in kleptoplastic sea slugs, Plakobranchus ocellatus.</title>
        <authorList>
            <person name="Maeda T."/>
            <person name="Takahashi S."/>
            <person name="Yoshida T."/>
            <person name="Shimamura S."/>
            <person name="Takaki Y."/>
            <person name="Nagai Y."/>
            <person name="Toyoda A."/>
            <person name="Suzuki Y."/>
            <person name="Arimoto A."/>
            <person name="Ishii H."/>
            <person name="Satoh N."/>
            <person name="Nishiyama T."/>
            <person name="Hasebe M."/>
            <person name="Maruyama T."/>
            <person name="Minagawa J."/>
            <person name="Obokata J."/>
            <person name="Shigenobu S."/>
        </authorList>
    </citation>
    <scope>NUCLEOTIDE SEQUENCE [LARGE SCALE GENOMIC DNA]</scope>
</reference>
<comment type="function">
    <text evidence="14">Catalyzes the reversible transamination between alanine and 2-oxoglutarate to form pyruvate and glutamate. Participates in cellular nitrogen metabolism and also in liver gluconeogenesis starting with precursors transported from skeletal muscles.</text>
</comment>
<dbReference type="EMBL" id="BMAT01006849">
    <property type="protein sequence ID" value="GFS20927.1"/>
    <property type="molecule type" value="Genomic_DNA"/>
</dbReference>
<dbReference type="FunFam" id="1.10.287.1970:FF:000001">
    <property type="entry name" value="Alanine aminotransferase 2"/>
    <property type="match status" value="1"/>
</dbReference>
<feature type="domain" description="Aminotransferase class I/classII large" evidence="19">
    <location>
        <begin position="81"/>
        <end position="318"/>
    </location>
</feature>
<evidence type="ECO:0000256" key="4">
    <source>
        <dbReference type="ARBA" id="ARBA00022490"/>
    </source>
</evidence>
<evidence type="ECO:0000256" key="14">
    <source>
        <dbReference type="ARBA" id="ARBA00059280"/>
    </source>
</evidence>
<dbReference type="PANTHER" id="PTHR11751:SF29">
    <property type="entry name" value="ALANINE TRANSAMINASE"/>
    <property type="match status" value="1"/>
</dbReference>
<keyword evidence="4" id="KW-0963">Cytoplasm</keyword>
<evidence type="ECO:0000313" key="21">
    <source>
        <dbReference type="Proteomes" id="UP000762676"/>
    </source>
</evidence>
<dbReference type="SUPFAM" id="SSF53383">
    <property type="entry name" value="PLP-dependent transferases"/>
    <property type="match status" value="1"/>
</dbReference>
<accession>A0AAV4JDR7</accession>